<evidence type="ECO:0000256" key="1">
    <source>
        <dbReference type="SAM" id="SignalP"/>
    </source>
</evidence>
<dbReference type="EMBL" id="LT629762">
    <property type="protein sequence ID" value="SDT32074.1"/>
    <property type="molecule type" value="Genomic_DNA"/>
</dbReference>
<dbReference type="Proteomes" id="UP000198481">
    <property type="component" value="Chromosome I"/>
</dbReference>
<name>A0A1H1ZED0_9PSED</name>
<accession>A0A1H1ZED0</accession>
<reference evidence="2 3" key="1">
    <citation type="submission" date="2016-10" db="EMBL/GenBank/DDBJ databases">
        <authorList>
            <person name="de Groot N.N."/>
        </authorList>
    </citation>
    <scope>NUCLEOTIDE SEQUENCE [LARGE SCALE GENOMIC DNA]</scope>
    <source>
        <strain evidence="2 3">LMG 26867</strain>
    </source>
</reference>
<feature type="chain" id="PRO_5009267586" description="Tetratricopeptide repeat protein" evidence="1">
    <location>
        <begin position="32"/>
        <end position="249"/>
    </location>
</feature>
<feature type="signal peptide" evidence="1">
    <location>
        <begin position="1"/>
        <end position="31"/>
    </location>
</feature>
<protein>
    <recommendedName>
        <fullName evidence="4">Tetratricopeptide repeat protein</fullName>
    </recommendedName>
</protein>
<dbReference type="SUPFAM" id="SSF48452">
    <property type="entry name" value="TPR-like"/>
    <property type="match status" value="1"/>
</dbReference>
<evidence type="ECO:0000313" key="3">
    <source>
        <dbReference type="Proteomes" id="UP000198481"/>
    </source>
</evidence>
<dbReference type="Gene3D" id="1.25.40.10">
    <property type="entry name" value="Tetratricopeptide repeat domain"/>
    <property type="match status" value="1"/>
</dbReference>
<dbReference type="RefSeq" id="WP_092278367.1">
    <property type="nucleotide sequence ID" value="NZ_LT629762.1"/>
</dbReference>
<gene>
    <name evidence="2" type="ORF">SAMN05216222_3879</name>
</gene>
<organism evidence="2 3">
    <name type="scientific">Pseudomonas prosekii</name>
    <dbReference type="NCBI Taxonomy" id="1148509"/>
    <lineage>
        <taxon>Bacteria</taxon>
        <taxon>Pseudomonadati</taxon>
        <taxon>Pseudomonadota</taxon>
        <taxon>Gammaproteobacteria</taxon>
        <taxon>Pseudomonadales</taxon>
        <taxon>Pseudomonadaceae</taxon>
        <taxon>Pseudomonas</taxon>
    </lineage>
</organism>
<sequence>MNIQRFYPSLRRLITIEAIFLLLLTPLVAHAEVTEEEVADNCQKISEYSAEGGKFYKLKQYAKARAQYEQQVGWSESCQLDEDKIAMAYNNVALTYIHEGNYLKARAWLSILPDDKKSIFNLGKISAEVNKALAKLPTKTEGQYWQYAGASLWNSMTIEPQGKRYKIDFQGYYAGLMAMYSGPNIGEFSALVEINNGKAHYAMSADDDGDCAYDFDIQKEQLTVKRTAGEWCGFGHNVGADGVYHRVEL</sequence>
<evidence type="ECO:0000313" key="2">
    <source>
        <dbReference type="EMBL" id="SDT32074.1"/>
    </source>
</evidence>
<dbReference type="AlphaFoldDB" id="A0A1H1ZED0"/>
<proteinExistence type="predicted"/>
<evidence type="ECO:0008006" key="4">
    <source>
        <dbReference type="Google" id="ProtNLM"/>
    </source>
</evidence>
<keyword evidence="1" id="KW-0732">Signal</keyword>
<dbReference type="InterPro" id="IPR011990">
    <property type="entry name" value="TPR-like_helical_dom_sf"/>
</dbReference>